<dbReference type="KEGG" id="psp:PSPPH_2103"/>
<gene>
    <name evidence="1" type="ordered locus">PSPPH_2103</name>
</gene>
<reference evidence="1 2" key="1">
    <citation type="journal article" date="2005" name="J. Bacteriol.">
        <title>Whole-genome sequence analysis of Pseudomonas syringae pv. phaseolicola 1448A reveals divergence among pathovars in genes involved in virulence and transposition.</title>
        <authorList>
            <person name="Joardar V."/>
            <person name="Lindeberg M."/>
            <person name="Jackson R.W."/>
            <person name="Selengut J."/>
            <person name="Dodson R."/>
            <person name="Brinkac L.M."/>
            <person name="Daugherty S.C."/>
            <person name="Deboy R."/>
            <person name="Durkin A.S."/>
            <person name="Giglio M.G."/>
            <person name="Madupu R."/>
            <person name="Nelson W.C."/>
            <person name="Rosovitz M.J."/>
            <person name="Sullivan S."/>
            <person name="Crabtree J."/>
            <person name="Creasy T."/>
            <person name="Davidsen T."/>
            <person name="Haft D.H."/>
            <person name="Zafar N."/>
            <person name="Zhou L."/>
            <person name="Halpin R."/>
            <person name="Holley T."/>
            <person name="Khouri H."/>
            <person name="Feldblyum T."/>
            <person name="White O."/>
            <person name="Fraser C.M."/>
            <person name="Chatterjee A.K."/>
            <person name="Cartinhour S."/>
            <person name="Schneider D.J."/>
            <person name="Mansfield J."/>
            <person name="Collmer A."/>
            <person name="Buell C.R."/>
        </authorList>
    </citation>
    <scope>NUCLEOTIDE SEQUENCE [LARGE SCALE GENOMIC DNA]</scope>
    <source>
        <strain evidence="2">1448A / Race 6</strain>
    </source>
</reference>
<evidence type="ECO:0000313" key="1">
    <source>
        <dbReference type="EMBL" id="AAZ33841.1"/>
    </source>
</evidence>
<dbReference type="eggNOG" id="ENOG5032B96">
    <property type="taxonomic scope" value="Bacteria"/>
</dbReference>
<proteinExistence type="predicted"/>
<sequence length="135" mass="14646">MLSRTPLVGLRPQVDLGSTKVAFSPLRDSLSYPRRRSFLTLRVGMQFVTLRVTRRFCGFRWIGGRFRSPFRPSATYFDGAKVGKSPCSCFRPDFVGSLRPVTDPGAAATGHPWPGAACSASCLASPGSVPGLSRH</sequence>
<organism evidence="1 2">
    <name type="scientific">Pseudomonas savastanoi pv. phaseolicola (strain 1448A / Race 6)</name>
    <name type="common">Pseudomonas syringae pv. phaseolicola (strain 1448A / Race 6)</name>
    <dbReference type="NCBI Taxonomy" id="264730"/>
    <lineage>
        <taxon>Bacteria</taxon>
        <taxon>Pseudomonadati</taxon>
        <taxon>Pseudomonadota</taxon>
        <taxon>Gammaproteobacteria</taxon>
        <taxon>Pseudomonadales</taxon>
        <taxon>Pseudomonadaceae</taxon>
        <taxon>Pseudomonas</taxon>
    </lineage>
</organism>
<dbReference type="Proteomes" id="UP000000551">
    <property type="component" value="Chromosome"/>
</dbReference>
<dbReference type="AlphaFoldDB" id="Q48JV5"/>
<evidence type="ECO:0000313" key="2">
    <source>
        <dbReference type="Proteomes" id="UP000000551"/>
    </source>
</evidence>
<accession>Q48JV5</accession>
<dbReference type="EMBL" id="CP000058">
    <property type="protein sequence ID" value="AAZ33841.1"/>
    <property type="molecule type" value="Genomic_DNA"/>
</dbReference>
<name>Q48JV5_PSE14</name>
<dbReference type="HOGENOM" id="CLU_1883931_0_0_6"/>
<protein>
    <submittedName>
        <fullName evidence="1">Uncharacterized protein</fullName>
    </submittedName>
</protein>